<name>Q855W5_9CAUD</name>
<gene>
    <name evidence="1" type="primary">107</name>
    <name evidence="1" type="ORF">PBI_BARNYARD_107</name>
</gene>
<evidence type="ECO:0000313" key="2">
    <source>
        <dbReference type="Proteomes" id="UP000000731"/>
    </source>
</evidence>
<keyword evidence="2" id="KW-1185">Reference proteome</keyword>
<dbReference type="KEGG" id="vg:1260247"/>
<protein>
    <submittedName>
        <fullName evidence="1">Uncharacterized protein</fullName>
    </submittedName>
</protein>
<evidence type="ECO:0000313" key="1">
    <source>
        <dbReference type="EMBL" id="AAN02161.1"/>
    </source>
</evidence>
<dbReference type="Proteomes" id="UP000000731">
    <property type="component" value="Segment"/>
</dbReference>
<dbReference type="RefSeq" id="NP_818645.1">
    <property type="nucleotide sequence ID" value="NC_004689.1"/>
</dbReference>
<organism evidence="1 2">
    <name type="scientific">Mycobacterium phage Barnyard</name>
    <dbReference type="NCBI Taxonomy" id="205880"/>
    <lineage>
        <taxon>Viruses</taxon>
        <taxon>Duplodnaviria</taxon>
        <taxon>Heunggongvirae</taxon>
        <taxon>Uroviricota</taxon>
        <taxon>Caudoviricetes</taxon>
        <taxon>Barnyardvirus</taxon>
        <taxon>Barnyardvirus barnyard</taxon>
    </lineage>
</organism>
<accession>Q855W5</accession>
<reference evidence="1" key="1">
    <citation type="journal article" date="2003" name="Cell">
        <title>Origins of highly mosaic mycobacteriophage genomes.</title>
        <authorList>
            <person name="Pedulla M.L."/>
            <person name="Ford M.E."/>
            <person name="Houtz J.M."/>
            <person name="Karthikeyan T."/>
            <person name="Wadsworth C."/>
            <person name="Lewis J.A."/>
            <person name="Jacobs-Sera D."/>
            <person name="Falbo J."/>
            <person name="Gross J."/>
            <person name="Pannunzio N.R."/>
            <person name="Brucker W."/>
            <person name="Kumar V."/>
            <person name="Kandasamy J."/>
            <person name="Keenan L."/>
            <person name="Bardarov S."/>
            <person name="Kriakov J."/>
            <person name="Lawrence J.G."/>
            <person name="Jacobs W.R. Jr."/>
            <person name="Hendrix R.W."/>
            <person name="Hatfull G.F."/>
        </authorList>
    </citation>
    <scope>NUCLEOTIDE SEQUENCE</scope>
</reference>
<sequence length="86" mass="10034">MDPDEAAARAKFEFEARAAMYQEDMQTVTTFMQNIVDSMPEQQVLMERMQNGDPFAFAQYLSIFQRDSVLFAELASVIRKHEHARR</sequence>
<dbReference type="EMBL" id="AY129339">
    <property type="protein sequence ID" value="AAN02161.1"/>
    <property type="molecule type" value="Genomic_DNA"/>
</dbReference>
<proteinExistence type="predicted"/>